<feature type="region of interest" description="Disordered" evidence="1">
    <location>
        <begin position="1"/>
        <end position="26"/>
    </location>
</feature>
<proteinExistence type="predicted"/>
<feature type="compositionally biased region" description="Polar residues" evidence="1">
    <location>
        <begin position="16"/>
        <end position="26"/>
    </location>
</feature>
<organism evidence="2 3">
    <name type="scientific">Pogonophryne albipinna</name>
    <dbReference type="NCBI Taxonomy" id="1090488"/>
    <lineage>
        <taxon>Eukaryota</taxon>
        <taxon>Metazoa</taxon>
        <taxon>Chordata</taxon>
        <taxon>Craniata</taxon>
        <taxon>Vertebrata</taxon>
        <taxon>Euteleostomi</taxon>
        <taxon>Actinopterygii</taxon>
        <taxon>Neopterygii</taxon>
        <taxon>Teleostei</taxon>
        <taxon>Neoteleostei</taxon>
        <taxon>Acanthomorphata</taxon>
        <taxon>Eupercaria</taxon>
        <taxon>Perciformes</taxon>
        <taxon>Notothenioidei</taxon>
        <taxon>Pogonophryne</taxon>
    </lineage>
</organism>
<name>A0AAD6AQG0_9TELE</name>
<evidence type="ECO:0000256" key="1">
    <source>
        <dbReference type="SAM" id="MobiDB-lite"/>
    </source>
</evidence>
<feature type="non-terminal residue" evidence="2">
    <location>
        <position position="1"/>
    </location>
</feature>
<dbReference type="Proteomes" id="UP001219934">
    <property type="component" value="Unassembled WGS sequence"/>
</dbReference>
<accession>A0AAD6AQG0</accession>
<evidence type="ECO:0000313" key="3">
    <source>
        <dbReference type="Proteomes" id="UP001219934"/>
    </source>
</evidence>
<protein>
    <submittedName>
        <fullName evidence="2">Uncharacterized protein</fullName>
    </submittedName>
</protein>
<keyword evidence="3" id="KW-1185">Reference proteome</keyword>
<feature type="non-terminal residue" evidence="2">
    <location>
        <position position="53"/>
    </location>
</feature>
<dbReference type="AlphaFoldDB" id="A0AAD6AQG0"/>
<evidence type="ECO:0000313" key="2">
    <source>
        <dbReference type="EMBL" id="KAJ4928465.1"/>
    </source>
</evidence>
<comment type="caution">
    <text evidence="2">The sequence shown here is derived from an EMBL/GenBank/DDBJ whole genome shotgun (WGS) entry which is preliminary data.</text>
</comment>
<dbReference type="EMBL" id="JAPTMU010000018">
    <property type="protein sequence ID" value="KAJ4928465.1"/>
    <property type="molecule type" value="Genomic_DNA"/>
</dbReference>
<sequence>VISQLGEEKTPPLLPSSLQRYPTENSQRLSPRFVAALSNRANELRGRSFTELK</sequence>
<reference evidence="2" key="1">
    <citation type="submission" date="2022-11" db="EMBL/GenBank/DDBJ databases">
        <title>Chromosome-level genome of Pogonophryne albipinna.</title>
        <authorList>
            <person name="Jo E."/>
        </authorList>
    </citation>
    <scope>NUCLEOTIDE SEQUENCE</scope>
    <source>
        <strain evidence="2">SGF0006</strain>
        <tissue evidence="2">Muscle</tissue>
    </source>
</reference>
<gene>
    <name evidence="2" type="ORF">JOQ06_016257</name>
</gene>
<feature type="compositionally biased region" description="Basic and acidic residues" evidence="1">
    <location>
        <begin position="1"/>
        <end position="10"/>
    </location>
</feature>